<dbReference type="GO" id="GO:0004497">
    <property type="term" value="F:monooxygenase activity"/>
    <property type="evidence" value="ECO:0007669"/>
    <property type="project" value="InterPro"/>
</dbReference>
<dbReference type="SUPFAM" id="SSF48264">
    <property type="entry name" value="Cytochrome P450"/>
    <property type="match status" value="1"/>
</dbReference>
<organism evidence="4 5">
    <name type="scientific">Sphaerulina musiva (strain SO2202)</name>
    <name type="common">Poplar stem canker fungus</name>
    <name type="synonym">Septoria musiva</name>
    <dbReference type="NCBI Taxonomy" id="692275"/>
    <lineage>
        <taxon>Eukaryota</taxon>
        <taxon>Fungi</taxon>
        <taxon>Dikarya</taxon>
        <taxon>Ascomycota</taxon>
        <taxon>Pezizomycotina</taxon>
        <taxon>Dothideomycetes</taxon>
        <taxon>Dothideomycetidae</taxon>
        <taxon>Mycosphaerellales</taxon>
        <taxon>Mycosphaerellaceae</taxon>
        <taxon>Sphaerulina</taxon>
    </lineage>
</organism>
<keyword evidence="2" id="KW-0479">Metal-binding</keyword>
<dbReference type="InterPro" id="IPR002401">
    <property type="entry name" value="Cyt_P450_E_grp-I"/>
</dbReference>
<evidence type="ECO:0000313" key="5">
    <source>
        <dbReference type="Proteomes" id="UP000016931"/>
    </source>
</evidence>
<dbReference type="EMBL" id="KB456270">
    <property type="protein sequence ID" value="EMF08766.1"/>
    <property type="molecule type" value="Genomic_DNA"/>
</dbReference>
<comment type="cofactor">
    <cofactor evidence="2">
        <name>heme</name>
        <dbReference type="ChEBI" id="CHEBI:30413"/>
    </cofactor>
</comment>
<gene>
    <name evidence="4" type="ORF">SEPMUDRAFT_72910</name>
</gene>
<dbReference type="STRING" id="692275.M3CYL8"/>
<keyword evidence="3" id="KW-0472">Membrane</keyword>
<keyword evidence="2" id="KW-0349">Heme</keyword>
<evidence type="ECO:0000256" key="3">
    <source>
        <dbReference type="SAM" id="Phobius"/>
    </source>
</evidence>
<dbReference type="GO" id="GO:0005506">
    <property type="term" value="F:iron ion binding"/>
    <property type="evidence" value="ECO:0007669"/>
    <property type="project" value="InterPro"/>
</dbReference>
<feature type="binding site" description="axial binding residue" evidence="2">
    <location>
        <position position="503"/>
    </location>
    <ligand>
        <name>heme</name>
        <dbReference type="ChEBI" id="CHEBI:30413"/>
    </ligand>
    <ligandPart>
        <name>Fe</name>
        <dbReference type="ChEBI" id="CHEBI:18248"/>
    </ligandPart>
</feature>
<dbReference type="FunFam" id="1.10.630.10:FF:000051">
    <property type="entry name" value="Cytochrome P450 monooxygenase (Fum15)"/>
    <property type="match status" value="1"/>
</dbReference>
<reference evidence="4 5" key="1">
    <citation type="journal article" date="2012" name="PLoS Pathog.">
        <title>Diverse lifestyles and strategies of plant pathogenesis encoded in the genomes of eighteen Dothideomycetes fungi.</title>
        <authorList>
            <person name="Ohm R.A."/>
            <person name="Feau N."/>
            <person name="Henrissat B."/>
            <person name="Schoch C.L."/>
            <person name="Horwitz B.A."/>
            <person name="Barry K.W."/>
            <person name="Condon B.J."/>
            <person name="Copeland A.C."/>
            <person name="Dhillon B."/>
            <person name="Glaser F."/>
            <person name="Hesse C.N."/>
            <person name="Kosti I."/>
            <person name="LaButti K."/>
            <person name="Lindquist E.A."/>
            <person name="Lucas S."/>
            <person name="Salamov A.A."/>
            <person name="Bradshaw R.E."/>
            <person name="Ciuffetti L."/>
            <person name="Hamelin R.C."/>
            <person name="Kema G.H.J."/>
            <person name="Lawrence C."/>
            <person name="Scott J.A."/>
            <person name="Spatafora J.W."/>
            <person name="Turgeon B.G."/>
            <person name="de Wit P.J.G.M."/>
            <person name="Zhong S."/>
            <person name="Goodwin S.B."/>
            <person name="Grigoriev I.V."/>
        </authorList>
    </citation>
    <scope>NUCLEOTIDE SEQUENCE [LARGE SCALE GENOMIC DNA]</scope>
    <source>
        <strain evidence="4 5">SO2202</strain>
    </source>
</reference>
<dbReference type="Proteomes" id="UP000016931">
    <property type="component" value="Unassembled WGS sequence"/>
</dbReference>
<comment type="similarity">
    <text evidence="1">Belongs to the cytochrome P450 family.</text>
</comment>
<name>M3CYL8_SPHMS</name>
<dbReference type="OrthoDB" id="1470350at2759"/>
<evidence type="ECO:0000313" key="4">
    <source>
        <dbReference type="EMBL" id="EMF08766.1"/>
    </source>
</evidence>
<proteinExistence type="inferred from homology"/>
<dbReference type="HOGENOM" id="CLU_001570_5_11_1"/>
<feature type="transmembrane region" description="Helical" evidence="3">
    <location>
        <begin position="12"/>
        <end position="30"/>
    </location>
</feature>
<evidence type="ECO:0000256" key="1">
    <source>
        <dbReference type="ARBA" id="ARBA00010617"/>
    </source>
</evidence>
<dbReference type="AlphaFoldDB" id="M3CYL8"/>
<protein>
    <submittedName>
        <fullName evidence="4">Cytochrome P450</fullName>
    </submittedName>
</protein>
<dbReference type="GO" id="GO:0020037">
    <property type="term" value="F:heme binding"/>
    <property type="evidence" value="ECO:0007669"/>
    <property type="project" value="InterPro"/>
</dbReference>
<evidence type="ECO:0000256" key="2">
    <source>
        <dbReference type="PIRSR" id="PIRSR602401-1"/>
    </source>
</evidence>
<keyword evidence="3" id="KW-1133">Transmembrane helix</keyword>
<keyword evidence="2" id="KW-0408">Iron</keyword>
<dbReference type="GO" id="GO:0016705">
    <property type="term" value="F:oxidoreductase activity, acting on paired donors, with incorporation or reduction of molecular oxygen"/>
    <property type="evidence" value="ECO:0007669"/>
    <property type="project" value="InterPro"/>
</dbReference>
<dbReference type="Gene3D" id="1.10.630.10">
    <property type="entry name" value="Cytochrome P450"/>
    <property type="match status" value="1"/>
</dbReference>
<dbReference type="CDD" id="cd11069">
    <property type="entry name" value="CYP_FUM15-like"/>
    <property type="match status" value="1"/>
</dbReference>
<sequence length="560" mass="62812">MAAAVPPSLIRLGINVLVTLTIVNTFPQYLPDHALLYVFVRLLALQLILLAIWNLAIYPFFVSPLRHLPGPGIKGTFPFIGHGLTLFEKPAGTTHLKWMKTIPNEGLIHFRGFFHSDRLLVVSPKALQEILVTKPYEFEKPAPLRNFLRYILGDGLIIVEGDSHKFLRKNLMPVFSFRHIKELYPIFWTKSVQMMQAISQQVVESPESADSKTSIVEINHWATKVTVDIIGLAAMGQDFQALKNSDDPLVKVYEELLEPSFEKQVYFAGQILGPAKLIRSLPLQLNYRTKHITETLTNICLKLIAEKKEMIKTESESHKDILSLCIRSNNFSDVQLVDQLLTFLAAGHETTSSALTWTAYLVAKHPEIQKSLYEEIHSTLPSPNQTISSDSDSDLASKFESAPLLNGVCNEALRLYPTVPITIRTNPHPVTLLNQHIPSSTQFILSPWAINRNPSSWGPDADSFRPQRWIDTDPTTGEPRANNHGGATSNYDILTFLHGPRSCIGQGFAKAELRCLVAALVGRFELELARPDEEVVPHGVVTTKPRDGMFLRLRPRGEGW</sequence>
<dbReference type="PANTHER" id="PTHR24305:SF166">
    <property type="entry name" value="CYTOCHROME P450 12A4, MITOCHONDRIAL-RELATED"/>
    <property type="match status" value="1"/>
</dbReference>
<dbReference type="OMA" id="ELYPMMW"/>
<keyword evidence="3" id="KW-0812">Transmembrane</keyword>
<dbReference type="RefSeq" id="XP_016756887.1">
    <property type="nucleotide sequence ID" value="XM_016910008.1"/>
</dbReference>
<dbReference type="GeneID" id="27907145"/>
<dbReference type="InterPro" id="IPR001128">
    <property type="entry name" value="Cyt_P450"/>
</dbReference>
<dbReference type="InterPro" id="IPR050121">
    <property type="entry name" value="Cytochrome_P450_monoxygenase"/>
</dbReference>
<dbReference type="InterPro" id="IPR036396">
    <property type="entry name" value="Cyt_P450_sf"/>
</dbReference>
<feature type="transmembrane region" description="Helical" evidence="3">
    <location>
        <begin position="36"/>
        <end position="61"/>
    </location>
</feature>
<accession>M3CYL8</accession>
<dbReference type="PRINTS" id="PR00385">
    <property type="entry name" value="P450"/>
</dbReference>
<dbReference type="PANTHER" id="PTHR24305">
    <property type="entry name" value="CYTOCHROME P450"/>
    <property type="match status" value="1"/>
</dbReference>
<keyword evidence="5" id="KW-1185">Reference proteome</keyword>
<dbReference type="PRINTS" id="PR00463">
    <property type="entry name" value="EP450I"/>
</dbReference>
<dbReference type="eggNOG" id="KOG0157">
    <property type="taxonomic scope" value="Eukaryota"/>
</dbReference>
<dbReference type="Pfam" id="PF00067">
    <property type="entry name" value="p450"/>
    <property type="match status" value="1"/>
</dbReference>